<dbReference type="OrthoDB" id="18915at2759"/>
<dbReference type="FunFam" id="1.20.1300.20:FF:000003">
    <property type="entry name" value="Ubiquitin thiolesterase (OtuB1), putative"/>
    <property type="match status" value="1"/>
</dbReference>
<feature type="compositionally biased region" description="Pro residues" evidence="7">
    <location>
        <begin position="408"/>
        <end position="425"/>
    </location>
</feature>
<evidence type="ECO:0000313" key="8">
    <source>
        <dbReference type="EMBL" id="KKK16512.1"/>
    </source>
</evidence>
<dbReference type="Pfam" id="PF10275">
    <property type="entry name" value="Peptidase_C65"/>
    <property type="match status" value="1"/>
</dbReference>
<evidence type="ECO:0000256" key="2">
    <source>
        <dbReference type="ARBA" id="ARBA00012759"/>
    </source>
</evidence>
<dbReference type="GO" id="GO:0071108">
    <property type="term" value="P:protein K48-linked deubiquitination"/>
    <property type="evidence" value="ECO:0007669"/>
    <property type="project" value="TreeGrafter"/>
</dbReference>
<evidence type="ECO:0000256" key="5">
    <source>
        <dbReference type="ARBA" id="ARBA00022801"/>
    </source>
</evidence>
<dbReference type="PANTHER" id="PTHR12931">
    <property type="entry name" value="UBIQUITIN THIOLESTERASE PROTEIN OTUB"/>
    <property type="match status" value="1"/>
</dbReference>
<organism evidence="8 9">
    <name type="scientific">Aspergillus rambellii</name>
    <dbReference type="NCBI Taxonomy" id="308745"/>
    <lineage>
        <taxon>Eukaryota</taxon>
        <taxon>Fungi</taxon>
        <taxon>Dikarya</taxon>
        <taxon>Ascomycota</taxon>
        <taxon>Pezizomycotina</taxon>
        <taxon>Eurotiomycetes</taxon>
        <taxon>Eurotiomycetidae</taxon>
        <taxon>Eurotiales</taxon>
        <taxon>Aspergillaceae</taxon>
        <taxon>Aspergillus</taxon>
        <taxon>Aspergillus subgen. Nidulantes</taxon>
    </lineage>
</organism>
<reference evidence="8 9" key="1">
    <citation type="submission" date="2015-02" db="EMBL/GenBank/DDBJ databases">
        <title>Draft Genome Sequences of Two Closely-Related Aflatoxigenic Aspergillus Species Obtained from the Cote d'Ivoire.</title>
        <authorList>
            <person name="Moore G.G."/>
            <person name="Beltz S.B."/>
            <person name="Mack B.M."/>
        </authorList>
    </citation>
    <scope>NUCLEOTIDE SEQUENCE [LARGE SCALE GENOMIC DNA]</scope>
    <source>
        <strain evidence="8 9">SRRC1468</strain>
    </source>
</reference>
<dbReference type="SUPFAM" id="SSF54001">
    <property type="entry name" value="Cysteine proteinases"/>
    <property type="match status" value="1"/>
</dbReference>
<accession>A0A0F8WYT3</accession>
<keyword evidence="3" id="KW-0645">Protease</keyword>
<comment type="catalytic activity">
    <reaction evidence="1">
        <text>Thiol-dependent hydrolysis of ester, thioester, amide, peptide and isopeptide bonds formed by the C-terminal Gly of ubiquitin (a 76-residue protein attached to proteins as an intracellular targeting signal).</text>
        <dbReference type="EC" id="3.4.19.12"/>
    </reaction>
</comment>
<evidence type="ECO:0000313" key="9">
    <source>
        <dbReference type="Proteomes" id="UP000034291"/>
    </source>
</evidence>
<dbReference type="InterPro" id="IPR038765">
    <property type="entry name" value="Papain-like_cys_pep_sf"/>
</dbReference>
<dbReference type="STRING" id="308745.A0A0F8WYT3"/>
<feature type="region of interest" description="Disordered" evidence="7">
    <location>
        <begin position="460"/>
        <end position="484"/>
    </location>
</feature>
<dbReference type="CDD" id="cd22749">
    <property type="entry name" value="Otubain_C65"/>
    <property type="match status" value="1"/>
</dbReference>
<keyword evidence="6" id="KW-0788">Thiol protease</keyword>
<gene>
    <name evidence="8" type="ORF">ARAM_000421</name>
</gene>
<feature type="compositionally biased region" description="Polar residues" evidence="7">
    <location>
        <begin position="460"/>
        <end position="471"/>
    </location>
</feature>
<dbReference type="EC" id="3.4.19.12" evidence="2"/>
<name>A0A0F8WYT3_9EURO</name>
<keyword evidence="4" id="KW-0833">Ubl conjugation pathway</keyword>
<dbReference type="AlphaFoldDB" id="A0A0F8WYT3"/>
<evidence type="ECO:0000256" key="7">
    <source>
        <dbReference type="SAM" id="MobiDB-lite"/>
    </source>
</evidence>
<dbReference type="Gene3D" id="1.20.1300.20">
    <property type="entry name" value="Peptidase C65 Otubain, subdomain 2"/>
    <property type="match status" value="1"/>
</dbReference>
<sequence length="484" mass="54260">MSLSDVPRNHFDPLNHFPPRQEPIPGFFPQILPPPAFLGHRLSQISSAFYAVHNPAVFNMNALSPDEMERYQELSNKFEPNLPGPLVTHKQSTTAIAMEYANADPAFATKTSTLAVTHPQSRLMKGDGNCGWRAVAFGYFENLFNFRDPLQLHRELVRIKSLSTLLDQVGQQEHLYEIFVDATEEVFAKISSAIERGERDDSFLVDLFNDEYNSNAIITHFRLLTSAWMKLNPHRYQAFLSMPLDQYCATQIETVKTEIDEVGLQGLVDGVIESSGFMVEILYLDRSEGEAVTSHVLANTRPGPGAIRLLYRPGHYDLTYLAEPAMNMQPVVNFQYALSSDYNSWDAGDLGFDVNSSLMAIPNLMMDPSFALTPPMAQPSTDPYRVSPPHEVYQPPPMHAPSPVHIASPPPPPPRLSAPPPPMSSLPPRCSDGPQIRLNPLVMKPNLSHSLPVTAPFKNSPYNQAHFQNQDFEPIHWEPHDSRK</sequence>
<dbReference type="InterPro" id="IPR042467">
    <property type="entry name" value="Peptidase_C65_otubain_sub2"/>
</dbReference>
<proteinExistence type="predicted"/>
<comment type="caution">
    <text evidence="8">The sequence shown here is derived from an EMBL/GenBank/DDBJ whole genome shotgun (WGS) entry which is preliminary data.</text>
</comment>
<dbReference type="Proteomes" id="UP000034291">
    <property type="component" value="Unassembled WGS sequence"/>
</dbReference>
<dbReference type="InterPro" id="IPR042468">
    <property type="entry name" value="Peptidase_C65_otubain_sub1"/>
</dbReference>
<keyword evidence="9" id="KW-1185">Reference proteome</keyword>
<protein>
    <recommendedName>
        <fullName evidence="2">ubiquitinyl hydrolase 1</fullName>
        <ecNumber evidence="2">3.4.19.12</ecNumber>
    </recommendedName>
</protein>
<keyword evidence="5" id="KW-0378">Hydrolase</keyword>
<dbReference type="GO" id="GO:0005634">
    <property type="term" value="C:nucleus"/>
    <property type="evidence" value="ECO:0007669"/>
    <property type="project" value="TreeGrafter"/>
</dbReference>
<dbReference type="InterPro" id="IPR019400">
    <property type="entry name" value="Peptidase_C65_otubain"/>
</dbReference>
<dbReference type="GO" id="GO:0004843">
    <property type="term" value="F:cysteine-type deubiquitinase activity"/>
    <property type="evidence" value="ECO:0007669"/>
    <property type="project" value="UniProtKB-EC"/>
</dbReference>
<evidence type="ECO:0000256" key="4">
    <source>
        <dbReference type="ARBA" id="ARBA00022786"/>
    </source>
</evidence>
<feature type="compositionally biased region" description="Basic and acidic residues" evidence="7">
    <location>
        <begin position="473"/>
        <end position="484"/>
    </location>
</feature>
<dbReference type="EMBL" id="JZBS01002999">
    <property type="protein sequence ID" value="KKK16512.1"/>
    <property type="molecule type" value="Genomic_DNA"/>
</dbReference>
<dbReference type="GO" id="GO:0043130">
    <property type="term" value="F:ubiquitin binding"/>
    <property type="evidence" value="ECO:0007669"/>
    <property type="project" value="TreeGrafter"/>
</dbReference>
<dbReference type="Gene3D" id="3.30.200.60">
    <property type="entry name" value="Peptidase C65 Otubain, subdomain 1"/>
    <property type="match status" value="1"/>
</dbReference>
<evidence type="ECO:0000256" key="1">
    <source>
        <dbReference type="ARBA" id="ARBA00000707"/>
    </source>
</evidence>
<evidence type="ECO:0000256" key="6">
    <source>
        <dbReference type="ARBA" id="ARBA00022807"/>
    </source>
</evidence>
<dbReference type="GO" id="GO:0006508">
    <property type="term" value="P:proteolysis"/>
    <property type="evidence" value="ECO:0007669"/>
    <property type="project" value="UniProtKB-KW"/>
</dbReference>
<feature type="region of interest" description="Disordered" evidence="7">
    <location>
        <begin position="373"/>
        <end position="439"/>
    </location>
</feature>
<evidence type="ECO:0000256" key="3">
    <source>
        <dbReference type="ARBA" id="ARBA00022670"/>
    </source>
</evidence>
<dbReference type="PANTHER" id="PTHR12931:SF15">
    <property type="entry name" value="UBIQUITIN THIOESTERASE OTUBAIN-LIKE"/>
    <property type="match status" value="1"/>
</dbReference>